<keyword evidence="1" id="KW-0963">Cytoplasm</keyword>
<dbReference type="HAMAP" id="MF_00864">
    <property type="entry name" value="RNApol_arch_Rpo4"/>
    <property type="match status" value="1"/>
</dbReference>
<dbReference type="EMBL" id="JACHFY010000002">
    <property type="protein sequence ID" value="MBB5252961.1"/>
    <property type="molecule type" value="Genomic_DNA"/>
</dbReference>
<dbReference type="SUPFAM" id="SSF47819">
    <property type="entry name" value="HRDC-like"/>
    <property type="match status" value="1"/>
</dbReference>
<keyword evidence="1 3" id="KW-0808">Transferase</keyword>
<dbReference type="PANTHER" id="PTHR39646:SF1">
    <property type="entry name" value="DNA-DIRECTED RNA POLYMERASE SUBUNIT RPO4"/>
    <property type="match status" value="1"/>
</dbReference>
<evidence type="ECO:0000313" key="5">
    <source>
        <dbReference type="Proteomes" id="UP000582213"/>
    </source>
</evidence>
<dbReference type="KEGG" id="soh:D1869_02080"/>
<dbReference type="PIRSF" id="PIRSF005053">
    <property type="entry name" value="RNA_pol_F_arch"/>
    <property type="match status" value="1"/>
</dbReference>
<dbReference type="Pfam" id="PF03874">
    <property type="entry name" value="RNA_pol_Rpb4"/>
    <property type="match status" value="1"/>
</dbReference>
<dbReference type="PANTHER" id="PTHR39646">
    <property type="entry name" value="RNA POLYMERASE RPB4"/>
    <property type="match status" value="1"/>
</dbReference>
<dbReference type="InterPro" id="IPR010924">
    <property type="entry name" value="Rpo4"/>
</dbReference>
<dbReference type="AlphaFoldDB" id="A0A650CE46"/>
<dbReference type="GO" id="GO:0003899">
    <property type="term" value="F:DNA-directed RNA polymerase activity"/>
    <property type="evidence" value="ECO:0007669"/>
    <property type="project" value="UniProtKB-UniRule"/>
</dbReference>
<proteinExistence type="inferred from homology"/>
<dbReference type="InterPro" id="IPR005574">
    <property type="entry name" value="Rpb4/RPC9"/>
</dbReference>
<dbReference type="Proteomes" id="UP000582213">
    <property type="component" value="Unassembled WGS sequence"/>
</dbReference>
<dbReference type="Proteomes" id="UP000427373">
    <property type="component" value="Chromosome"/>
</dbReference>
<dbReference type="Gene3D" id="6.10.140.930">
    <property type="match status" value="1"/>
</dbReference>
<comment type="function">
    <text evidence="1">DNA-dependent RNA polymerase (RNAP) catalyzes the transcription of DNA into RNA using the four ribonucleoside triphosphates as substrates. This subunit is less well bound than the others.</text>
</comment>
<name>A0A650CE46_SULOH</name>
<dbReference type="RefSeq" id="WP_052846882.1">
    <property type="nucleotide sequence ID" value="NZ_AP031374.1"/>
</dbReference>
<protein>
    <recommendedName>
        <fullName evidence="1">DNA-directed RNA polymerase subunit Rpo4</fullName>
        <ecNumber evidence="1">2.7.7.6</ecNumber>
    </recommendedName>
    <alternativeName>
        <fullName evidence="1">DNA-directed RNA polymerase subunit F</fullName>
    </alternativeName>
</protein>
<reference evidence="3 4" key="1">
    <citation type="submission" date="2019-10" db="EMBL/GenBank/DDBJ databases">
        <title>Genome Sequences from Six Type Strain Members of the Archaeal Family Sulfolobaceae: Acidianus ambivalens, Acidianus infernus, Metallosphaera prunae, Stygiolobus azoricus, Sulfolobus metallicus, and Sulfurisphaera ohwakuensis.</title>
        <authorList>
            <person name="Counts J.A."/>
            <person name="Kelly R.M."/>
        </authorList>
    </citation>
    <scope>NUCLEOTIDE SEQUENCE [LARGE SCALE GENOMIC DNA]</scope>
    <source>
        <strain evidence="3 4">TA-1</strain>
    </source>
</reference>
<comment type="catalytic activity">
    <reaction evidence="1">
        <text>RNA(n) + a ribonucleoside 5'-triphosphate = RNA(n+1) + diphosphate</text>
        <dbReference type="Rhea" id="RHEA:21248"/>
        <dbReference type="Rhea" id="RHEA-COMP:14527"/>
        <dbReference type="Rhea" id="RHEA-COMP:17342"/>
        <dbReference type="ChEBI" id="CHEBI:33019"/>
        <dbReference type="ChEBI" id="CHEBI:61557"/>
        <dbReference type="ChEBI" id="CHEBI:140395"/>
        <dbReference type="EC" id="2.7.7.6"/>
    </reaction>
</comment>
<organism evidence="3 4">
    <name type="scientific">Sulfurisphaera ohwakuensis</name>
    <dbReference type="NCBI Taxonomy" id="69656"/>
    <lineage>
        <taxon>Archaea</taxon>
        <taxon>Thermoproteota</taxon>
        <taxon>Thermoprotei</taxon>
        <taxon>Sulfolobales</taxon>
        <taxon>Sulfolobaceae</taxon>
        <taxon>Sulfurisphaera</taxon>
    </lineage>
</organism>
<dbReference type="Gene3D" id="1.10.150.80">
    <property type="entry name" value="HRDC domain"/>
    <property type="match status" value="1"/>
</dbReference>
<keyword evidence="1" id="KW-0804">Transcription</keyword>
<dbReference type="GO" id="GO:0005737">
    <property type="term" value="C:cytoplasm"/>
    <property type="evidence" value="ECO:0007669"/>
    <property type="project" value="UniProtKB-SubCell"/>
</dbReference>
<sequence>MSFSLKIEEEHYVPYSFAKKILQDLISNGTSSTILQRTFEYLNSVAKCSSEDALKIMDELKEIIQREDVRAVIASICPTTIEEVRSILVLDSGKTYTTEQIQKIINIVKSHMES</sequence>
<dbReference type="EC" id="2.7.7.6" evidence="1"/>
<keyword evidence="1 3" id="KW-0240">DNA-directed RNA polymerase</keyword>
<comment type="subunit">
    <text evidence="1">Part of the RNA polymerase complex. Forms a stalk with Rpo7 that extends from the main structure.</text>
</comment>
<gene>
    <name evidence="1" type="primary">rpo4</name>
    <name evidence="1" type="synonym">rpoF</name>
    <name evidence="3" type="ORF">D1869_02080</name>
    <name evidence="2" type="ORF">HNQ62_000694</name>
</gene>
<keyword evidence="1 3" id="KW-0548">Nucleotidyltransferase</keyword>
<evidence type="ECO:0000256" key="1">
    <source>
        <dbReference type="HAMAP-Rule" id="MF_00864"/>
    </source>
</evidence>
<dbReference type="EMBL" id="CP045484">
    <property type="protein sequence ID" value="QGR16111.1"/>
    <property type="molecule type" value="Genomic_DNA"/>
</dbReference>
<evidence type="ECO:0000313" key="4">
    <source>
        <dbReference type="Proteomes" id="UP000427373"/>
    </source>
</evidence>
<comment type="similarity">
    <text evidence="1">Belongs to the eukaryotic RPB4 RNA polymerase subunit family.</text>
</comment>
<dbReference type="GO" id="GO:0006352">
    <property type="term" value="P:DNA-templated transcription initiation"/>
    <property type="evidence" value="ECO:0007669"/>
    <property type="project" value="InterPro"/>
</dbReference>
<dbReference type="GO" id="GO:0000428">
    <property type="term" value="C:DNA-directed RNA polymerase complex"/>
    <property type="evidence" value="ECO:0007669"/>
    <property type="project" value="UniProtKB-KW"/>
</dbReference>
<dbReference type="GeneID" id="1458395"/>
<keyword evidence="4" id="KW-1185">Reference proteome</keyword>
<reference evidence="2 5" key="2">
    <citation type="submission" date="2020-08" db="EMBL/GenBank/DDBJ databases">
        <title>Genomic Encyclopedia of Type Strains, Phase IV (KMG-IV): sequencing the most valuable type-strain genomes for metagenomic binning, comparative biology and taxonomic classification.</title>
        <authorList>
            <person name="Goeker M."/>
        </authorList>
    </citation>
    <scope>NUCLEOTIDE SEQUENCE [LARGE SCALE GENOMIC DNA]</scope>
    <source>
        <strain evidence="2 5">DSM 12421</strain>
    </source>
</reference>
<dbReference type="GO" id="GO:0000166">
    <property type="term" value="F:nucleotide binding"/>
    <property type="evidence" value="ECO:0007669"/>
    <property type="project" value="InterPro"/>
</dbReference>
<accession>A0A650CE46</accession>
<evidence type="ECO:0000313" key="2">
    <source>
        <dbReference type="EMBL" id="MBB5252961.1"/>
    </source>
</evidence>
<dbReference type="NCBIfam" id="NF011553">
    <property type="entry name" value="PRK14981.1-5"/>
    <property type="match status" value="1"/>
</dbReference>
<dbReference type="InterPro" id="IPR010997">
    <property type="entry name" value="HRDC-like_sf"/>
</dbReference>
<comment type="subcellular location">
    <subcellularLocation>
        <location evidence="1">Cytoplasm</location>
    </subcellularLocation>
</comment>
<dbReference type="InterPro" id="IPR044876">
    <property type="entry name" value="HRDC_dom_sf"/>
</dbReference>
<evidence type="ECO:0000313" key="3">
    <source>
        <dbReference type="EMBL" id="QGR16111.1"/>
    </source>
</evidence>